<proteinExistence type="predicted"/>
<sequence length="329" mass="36009">MPSNLHEALIELFRHRPSLAPELLTNALGVELPPHDGTRMEPGDYADLAPTQYRADAVAVLTATGTPVLAVIVEVQLGRDKEKRWSWPVYVTTLRARLHCPTVLLVVCPDSTKLTWCATPIELGHPGFTLVPLVLGPDRVPVVTDAEKAVHTPELVVLSAMAHGDDPQFPEIANALLTVLESVDGERSTLYSDIVAEALSAAARQTLEDLMATRVREYQSELVRKFVMQGRKEGRELGLEEGLEQGRTEGRTEGRIEGLTEGRIEGRIEGRAEGRAEGEARSLLTVLDARGIEVSSDARARITACTDVAQLERWIRRATTATSVDELFA</sequence>
<dbReference type="PANTHER" id="PTHR34613">
    <property type="entry name" value="SLL0800 PROTEIN"/>
    <property type="match status" value="1"/>
</dbReference>
<protein>
    <submittedName>
        <fullName evidence="1">Uncharacterized protein</fullName>
    </submittedName>
</protein>
<keyword evidence="2" id="KW-1185">Reference proteome</keyword>
<organism evidence="1 2">
    <name type="scientific">Luedemannella helvata</name>
    <dbReference type="NCBI Taxonomy" id="349315"/>
    <lineage>
        <taxon>Bacteria</taxon>
        <taxon>Bacillati</taxon>
        <taxon>Actinomycetota</taxon>
        <taxon>Actinomycetes</taxon>
        <taxon>Micromonosporales</taxon>
        <taxon>Micromonosporaceae</taxon>
        <taxon>Luedemannella</taxon>
    </lineage>
</organism>
<name>A0ABP4VPI1_9ACTN</name>
<reference evidence="2" key="1">
    <citation type="journal article" date="2019" name="Int. J. Syst. Evol. Microbiol.">
        <title>The Global Catalogue of Microorganisms (GCM) 10K type strain sequencing project: providing services to taxonomists for standard genome sequencing and annotation.</title>
        <authorList>
            <consortium name="The Broad Institute Genomics Platform"/>
            <consortium name="The Broad Institute Genome Sequencing Center for Infectious Disease"/>
            <person name="Wu L."/>
            <person name="Ma J."/>
        </authorList>
    </citation>
    <scope>NUCLEOTIDE SEQUENCE [LARGE SCALE GENOMIC DNA]</scope>
    <source>
        <strain evidence="2">JCM 13249</strain>
    </source>
</reference>
<dbReference type="Proteomes" id="UP001500655">
    <property type="component" value="Unassembled WGS sequence"/>
</dbReference>
<gene>
    <name evidence="1" type="ORF">GCM10009681_00110</name>
</gene>
<dbReference type="EMBL" id="BAAALS010000001">
    <property type="protein sequence ID" value="GAA1733967.1"/>
    <property type="molecule type" value="Genomic_DNA"/>
</dbReference>
<evidence type="ECO:0000313" key="1">
    <source>
        <dbReference type="EMBL" id="GAA1733967.1"/>
    </source>
</evidence>
<dbReference type="PANTHER" id="PTHR34613:SF1">
    <property type="entry name" value="SLL6017 PROTEIN"/>
    <property type="match status" value="1"/>
</dbReference>
<evidence type="ECO:0000313" key="2">
    <source>
        <dbReference type="Proteomes" id="UP001500655"/>
    </source>
</evidence>
<dbReference type="RefSeq" id="WP_344075336.1">
    <property type="nucleotide sequence ID" value="NZ_BAAALS010000001.1"/>
</dbReference>
<comment type="caution">
    <text evidence="1">The sequence shown here is derived from an EMBL/GenBank/DDBJ whole genome shotgun (WGS) entry which is preliminary data.</text>
</comment>
<accession>A0ABP4VPI1</accession>